<dbReference type="Pfam" id="PF01987">
    <property type="entry name" value="AIM24"/>
    <property type="match status" value="1"/>
</dbReference>
<keyword evidence="2" id="KW-1185">Reference proteome</keyword>
<gene>
    <name evidence="1" type="ORF">KP509_03G038500</name>
</gene>
<evidence type="ECO:0008006" key="3">
    <source>
        <dbReference type="Google" id="ProtNLM"/>
    </source>
</evidence>
<dbReference type="Proteomes" id="UP000825935">
    <property type="component" value="Chromosome 3"/>
</dbReference>
<protein>
    <recommendedName>
        <fullName evidence="3">AIM24 family protein</fullName>
    </recommendedName>
</protein>
<sequence length="221" mass="24274">MEMEQTIQEFPAQHAVTGKHPQERFEVVNDKFLRVNLDEAMPMVRIRMGSMVAFTGDINFEREKILEHGFKHGSGADAGDEEGRNVTLLRLRGGSKTLLVKSDDLLAFEPSITHKIKVVKKIVGVASFGLFTLQLEGQGVVAILTHGRPVVLPVVPGLPPVFADPQAIVSWSGNLEAEIHFDVSLRTFAGRSSEESMHVHFTPSAGPGFVVIQPFEEIPVL</sequence>
<evidence type="ECO:0000313" key="2">
    <source>
        <dbReference type="Proteomes" id="UP000825935"/>
    </source>
</evidence>
<comment type="caution">
    <text evidence="1">The sequence shown here is derived from an EMBL/GenBank/DDBJ whole genome shotgun (WGS) entry which is preliminary data.</text>
</comment>
<dbReference type="PANTHER" id="PTHR38074:SF1">
    <property type="entry name" value="ALTERED INHERITANCE OF MITOCHONDRIA PROTEIN 24, MITOCHONDRIAL"/>
    <property type="match status" value="1"/>
</dbReference>
<accession>A0A8T2V365</accession>
<name>A0A8T2V365_CERRI</name>
<dbReference type="EMBL" id="CM035408">
    <property type="protein sequence ID" value="KAH7441438.1"/>
    <property type="molecule type" value="Genomic_DNA"/>
</dbReference>
<reference evidence="1" key="1">
    <citation type="submission" date="2021-08" db="EMBL/GenBank/DDBJ databases">
        <title>WGS assembly of Ceratopteris richardii.</title>
        <authorList>
            <person name="Marchant D.B."/>
            <person name="Chen G."/>
            <person name="Jenkins J."/>
            <person name="Shu S."/>
            <person name="Leebens-Mack J."/>
            <person name="Grimwood J."/>
            <person name="Schmutz J."/>
            <person name="Soltis P."/>
            <person name="Soltis D."/>
            <person name="Chen Z.-H."/>
        </authorList>
    </citation>
    <scope>NUCLEOTIDE SEQUENCE</scope>
    <source>
        <strain evidence="1">Whitten #5841</strain>
        <tissue evidence="1">Leaf</tissue>
    </source>
</reference>
<proteinExistence type="predicted"/>
<evidence type="ECO:0000313" key="1">
    <source>
        <dbReference type="EMBL" id="KAH7441438.1"/>
    </source>
</evidence>
<dbReference type="InterPro" id="IPR036983">
    <property type="entry name" value="AIM24_sf"/>
</dbReference>
<dbReference type="OrthoDB" id="4721at2759"/>
<dbReference type="PANTHER" id="PTHR38074">
    <property type="entry name" value="ALTERED INHERITANCE OF MITOCHONDRIA PROTEIN 24, MITOCHONDRIAL"/>
    <property type="match status" value="1"/>
</dbReference>
<dbReference type="InterPro" id="IPR016031">
    <property type="entry name" value="Trp_RNA-bd_attenuator-like_dom"/>
</dbReference>
<dbReference type="AlphaFoldDB" id="A0A8T2V365"/>
<dbReference type="SUPFAM" id="SSF51219">
    <property type="entry name" value="TRAP-like"/>
    <property type="match status" value="1"/>
</dbReference>
<dbReference type="Gene3D" id="3.60.160.10">
    <property type="entry name" value="Mitochondrial biogenesis AIM24"/>
    <property type="match status" value="1"/>
</dbReference>
<dbReference type="InterPro" id="IPR002838">
    <property type="entry name" value="AIM24"/>
</dbReference>
<organism evidence="1 2">
    <name type="scientific">Ceratopteris richardii</name>
    <name type="common">Triangle waterfern</name>
    <dbReference type="NCBI Taxonomy" id="49495"/>
    <lineage>
        <taxon>Eukaryota</taxon>
        <taxon>Viridiplantae</taxon>
        <taxon>Streptophyta</taxon>
        <taxon>Embryophyta</taxon>
        <taxon>Tracheophyta</taxon>
        <taxon>Polypodiopsida</taxon>
        <taxon>Polypodiidae</taxon>
        <taxon>Polypodiales</taxon>
        <taxon>Pteridineae</taxon>
        <taxon>Pteridaceae</taxon>
        <taxon>Parkerioideae</taxon>
        <taxon>Ceratopteris</taxon>
    </lineage>
</organism>